<feature type="region of interest" description="Disordered" evidence="2">
    <location>
        <begin position="518"/>
        <end position="542"/>
    </location>
</feature>
<sequence>MVEVEEEDDQLDLAVDQASWKHLFHTLKEQGHITPLEAPPGPSTGDICEYHSRARGHSLECCKEFRKEIASLAERGLIKWEEERPEGSYPPYDLLDLDCGSGSGGQRRFDRLAKDKAMAYVSESSPDTDVEYDAMEDPRTHADSVVAMNLQRQFDAEAASVVAEEVRPPPGAGITIGGSARSSGASRQSSRTPTGAPPVKPSSKWPRADRAPPSMDPIPEDFHGRPTSDLFDGKPERTKRMKQQGSTGGVPAKAPPMLLSVSCKNSTALDSSHSSLRKFFVGVCRVAESEGKAICFGDSGRLCALPPIEELFALAFPAISTWRLLRDHMASERSSWHQVRSEELPSELSNPEDGGDSTNETLDRYQIPNDVILRIPDPDERVYSSKYDDVAFYEADFNASLRFPLQPFVRELLDCLHLSPGQLAPNAWWAAISCIVLWRGLPWEEKDDSFVRVRRAWGTPPTSVLKCPKLNQDGINRVLRALYHMEHHYTNFIQPEVLALHSFGPEPNKTVLSLQETNQKSRDGHCQIKQKEAEEDDGAKRRYAHQPWKKVSRRYGLEALVGRSCCLSSSYSTVCSRHLGPCHVGRAKSAVTKEDMDEYRKLNTNVVKWALAHSLMKGLTEAMVIDNWCMHWEEGIVKLKSQLTDAMDANKTLSSTTAELTREKNLLTDKLTKVGMEATIKDEELRKTKESYEKALDQLKALNEQMETARANEGL</sequence>
<reference evidence="3" key="1">
    <citation type="submission" date="2018-02" db="EMBL/GenBank/DDBJ databases">
        <authorList>
            <person name="Cohen D.B."/>
            <person name="Kent A.D."/>
        </authorList>
    </citation>
    <scope>NUCLEOTIDE SEQUENCE</scope>
</reference>
<gene>
    <name evidence="3" type="ORF">FSB_LOCUS55818</name>
</gene>
<evidence type="ECO:0008006" key="4">
    <source>
        <dbReference type="Google" id="ProtNLM"/>
    </source>
</evidence>
<evidence type="ECO:0000256" key="1">
    <source>
        <dbReference type="SAM" id="Coils"/>
    </source>
</evidence>
<accession>A0A2N9IR16</accession>
<evidence type="ECO:0000313" key="3">
    <source>
        <dbReference type="EMBL" id="SPD27936.1"/>
    </source>
</evidence>
<name>A0A2N9IR16_FAGSY</name>
<feature type="region of interest" description="Disordered" evidence="2">
    <location>
        <begin position="165"/>
        <end position="253"/>
    </location>
</feature>
<dbReference type="AlphaFoldDB" id="A0A2N9IR16"/>
<organism evidence="3">
    <name type="scientific">Fagus sylvatica</name>
    <name type="common">Beechnut</name>
    <dbReference type="NCBI Taxonomy" id="28930"/>
    <lineage>
        <taxon>Eukaryota</taxon>
        <taxon>Viridiplantae</taxon>
        <taxon>Streptophyta</taxon>
        <taxon>Embryophyta</taxon>
        <taxon>Tracheophyta</taxon>
        <taxon>Spermatophyta</taxon>
        <taxon>Magnoliopsida</taxon>
        <taxon>eudicotyledons</taxon>
        <taxon>Gunneridae</taxon>
        <taxon>Pentapetalae</taxon>
        <taxon>rosids</taxon>
        <taxon>fabids</taxon>
        <taxon>Fagales</taxon>
        <taxon>Fagaceae</taxon>
        <taxon>Fagus</taxon>
    </lineage>
</organism>
<protein>
    <recommendedName>
        <fullName evidence="4">Aminotransferase-like plant mobile domain-containing protein</fullName>
    </recommendedName>
</protein>
<feature type="compositionally biased region" description="Basic and acidic residues" evidence="2">
    <location>
        <begin position="220"/>
        <end position="238"/>
    </location>
</feature>
<feature type="compositionally biased region" description="Basic and acidic residues" evidence="2">
    <location>
        <begin position="519"/>
        <end position="532"/>
    </location>
</feature>
<feature type="region of interest" description="Disordered" evidence="2">
    <location>
        <begin position="336"/>
        <end position="362"/>
    </location>
</feature>
<dbReference type="EMBL" id="OIVN01006214">
    <property type="protein sequence ID" value="SPD27936.1"/>
    <property type="molecule type" value="Genomic_DNA"/>
</dbReference>
<evidence type="ECO:0000256" key="2">
    <source>
        <dbReference type="SAM" id="MobiDB-lite"/>
    </source>
</evidence>
<keyword evidence="1" id="KW-0175">Coiled coil</keyword>
<feature type="coiled-coil region" evidence="1">
    <location>
        <begin position="682"/>
        <end position="712"/>
    </location>
</feature>
<feature type="compositionally biased region" description="Low complexity" evidence="2">
    <location>
        <begin position="177"/>
        <end position="192"/>
    </location>
</feature>
<proteinExistence type="predicted"/>